<keyword evidence="2" id="KW-0378">Hydrolase</keyword>
<dbReference type="SUPFAM" id="SSF54637">
    <property type="entry name" value="Thioesterase/thiol ester dehydrase-isomerase"/>
    <property type="match status" value="1"/>
</dbReference>
<dbReference type="PANTHER" id="PTHR12418:SF19">
    <property type="entry name" value="ACYL-COENZYME A THIOESTERASE THEM4"/>
    <property type="match status" value="1"/>
</dbReference>
<dbReference type="AlphaFoldDB" id="A0A2S2C6L0"/>
<evidence type="ECO:0000256" key="2">
    <source>
        <dbReference type="ARBA" id="ARBA00022801"/>
    </source>
</evidence>
<dbReference type="RefSeq" id="WP_109335946.1">
    <property type="nucleotide sequence ID" value="NZ_CP021355.1"/>
</dbReference>
<evidence type="ECO:0008006" key="8">
    <source>
        <dbReference type="Google" id="ProtNLM"/>
    </source>
</evidence>
<keyword evidence="3" id="KW-0276">Fatty acid metabolism</keyword>
<organism evidence="6 7">
    <name type="scientific">Rhodococcus oxybenzonivorans</name>
    <dbReference type="NCBI Taxonomy" id="1990687"/>
    <lineage>
        <taxon>Bacteria</taxon>
        <taxon>Bacillati</taxon>
        <taxon>Actinomycetota</taxon>
        <taxon>Actinomycetes</taxon>
        <taxon>Mycobacteriales</taxon>
        <taxon>Nocardiaceae</taxon>
        <taxon>Rhodococcus</taxon>
    </lineage>
</organism>
<evidence type="ECO:0000256" key="3">
    <source>
        <dbReference type="ARBA" id="ARBA00022832"/>
    </source>
</evidence>
<dbReference type="GO" id="GO:0006631">
    <property type="term" value="P:fatty acid metabolic process"/>
    <property type="evidence" value="ECO:0007669"/>
    <property type="project" value="UniProtKB-KW"/>
</dbReference>
<dbReference type="InterPro" id="IPR029069">
    <property type="entry name" value="HotDog_dom_sf"/>
</dbReference>
<keyword evidence="1" id="KW-0963">Cytoplasm</keyword>
<feature type="region of interest" description="Disordered" evidence="5">
    <location>
        <begin position="62"/>
        <end position="85"/>
    </location>
</feature>
<reference evidence="6 7" key="1">
    <citation type="submission" date="2017-05" db="EMBL/GenBank/DDBJ databases">
        <title>Isolation of Rhodococcus sp. S2-17 biodegrading of BP-3.</title>
        <authorList>
            <person name="Lee Y."/>
            <person name="Kim K.H."/>
            <person name="Chun B.H."/>
            <person name="Jung H.S."/>
            <person name="Jeon C.O."/>
        </authorList>
    </citation>
    <scope>NUCLEOTIDE SEQUENCE [LARGE SCALE GENOMIC DNA]</scope>
    <source>
        <strain evidence="6 7">S2-17</strain>
        <plasmid evidence="7">prb98</plasmid>
    </source>
</reference>
<evidence type="ECO:0000313" key="6">
    <source>
        <dbReference type="EMBL" id="AWK76499.1"/>
    </source>
</evidence>
<accession>A0A2S2C6L0</accession>
<dbReference type="GO" id="GO:0016787">
    <property type="term" value="F:hydrolase activity"/>
    <property type="evidence" value="ECO:0007669"/>
    <property type="project" value="UniProtKB-KW"/>
</dbReference>
<evidence type="ECO:0000256" key="5">
    <source>
        <dbReference type="SAM" id="MobiDB-lite"/>
    </source>
</evidence>
<evidence type="ECO:0000313" key="7">
    <source>
        <dbReference type="Proteomes" id="UP000245711"/>
    </source>
</evidence>
<dbReference type="Gene3D" id="3.10.129.10">
    <property type="entry name" value="Hotdog Thioesterase"/>
    <property type="match status" value="1"/>
</dbReference>
<evidence type="ECO:0000256" key="4">
    <source>
        <dbReference type="ARBA" id="ARBA00023098"/>
    </source>
</evidence>
<dbReference type="InterPro" id="IPR052365">
    <property type="entry name" value="THEM4/THEM5_acyl-CoA_thioest"/>
</dbReference>
<keyword evidence="7" id="KW-1185">Reference proteome</keyword>
<dbReference type="Proteomes" id="UP000245711">
    <property type="component" value="Plasmid pRB98"/>
</dbReference>
<dbReference type="OrthoDB" id="3474675at2"/>
<sequence>MYIFESTRPTGSVTYGSLLEATRRLVDAVASVSATTESEDVVRTSTANILSTCATLEAHSVDSSLSSAGNRRDLPGRGHPTLPPILIEDESTEHTSGRITFRRAHVAGGIAAHGGTVSLLFDEMLGTLAARGRDRSRTAYLHVNYRRITPIDVELRFEGRIDRSEDRKIFAEGRLLQGSDVLADAEALFVVLRPDQP</sequence>
<dbReference type="EMBL" id="CP021355">
    <property type="protein sequence ID" value="AWK76499.1"/>
    <property type="molecule type" value="Genomic_DNA"/>
</dbReference>
<evidence type="ECO:0000256" key="1">
    <source>
        <dbReference type="ARBA" id="ARBA00022490"/>
    </source>
</evidence>
<dbReference type="KEGG" id="roz:CBI38_34505"/>
<dbReference type="CDD" id="cd03443">
    <property type="entry name" value="PaaI_thioesterase"/>
    <property type="match status" value="1"/>
</dbReference>
<name>A0A2S2C6L0_9NOCA</name>
<geneLocation type="plasmid" evidence="7">
    <name>prb98</name>
</geneLocation>
<proteinExistence type="predicted"/>
<protein>
    <recommendedName>
        <fullName evidence="8">Thioesterase domain-containing protein</fullName>
    </recommendedName>
</protein>
<dbReference type="PANTHER" id="PTHR12418">
    <property type="entry name" value="ACYL-COENZYME A THIOESTERASE THEM4"/>
    <property type="match status" value="1"/>
</dbReference>
<gene>
    <name evidence="6" type="ORF">CBI38_34505</name>
</gene>
<keyword evidence="4" id="KW-0443">Lipid metabolism</keyword>
<keyword evidence="6" id="KW-0614">Plasmid</keyword>